<proteinExistence type="predicted"/>
<comment type="caution">
    <text evidence="2">The sequence shown here is derived from an EMBL/GenBank/DDBJ whole genome shotgun (WGS) entry which is preliminary data.</text>
</comment>
<organism evidence="2 3">
    <name type="scientific">Sesamum alatum</name>
    <dbReference type="NCBI Taxonomy" id="300844"/>
    <lineage>
        <taxon>Eukaryota</taxon>
        <taxon>Viridiplantae</taxon>
        <taxon>Streptophyta</taxon>
        <taxon>Embryophyta</taxon>
        <taxon>Tracheophyta</taxon>
        <taxon>Spermatophyta</taxon>
        <taxon>Magnoliopsida</taxon>
        <taxon>eudicotyledons</taxon>
        <taxon>Gunneridae</taxon>
        <taxon>Pentapetalae</taxon>
        <taxon>asterids</taxon>
        <taxon>lamiids</taxon>
        <taxon>Lamiales</taxon>
        <taxon>Pedaliaceae</taxon>
        <taxon>Sesamum</taxon>
    </lineage>
</organism>
<keyword evidence="3" id="KW-1185">Reference proteome</keyword>
<dbReference type="EMBL" id="JACGWO010000009">
    <property type="protein sequence ID" value="KAK4420248.1"/>
    <property type="molecule type" value="Genomic_DNA"/>
</dbReference>
<sequence length="134" mass="14017">MACRNPFHTCGEQPTLLDARVLACTIKKQAVVLRGESSRVFNEGSGEGAKCGGEGRFEEGGFAVVERECGIRRGGLGVVMHGGGDEEKVVVKSDKKRWCGNGGAGQLTENDRATNGDGQWQDGSAGGVLVTTFG</sequence>
<name>A0AAE1XY58_9LAMI</name>
<dbReference type="AlphaFoldDB" id="A0AAE1XY58"/>
<evidence type="ECO:0000313" key="2">
    <source>
        <dbReference type="EMBL" id="KAK4420248.1"/>
    </source>
</evidence>
<reference evidence="2" key="2">
    <citation type="journal article" date="2024" name="Plant">
        <title>Genomic evolution and insights into agronomic trait innovations of Sesamum species.</title>
        <authorList>
            <person name="Miao H."/>
            <person name="Wang L."/>
            <person name="Qu L."/>
            <person name="Liu H."/>
            <person name="Sun Y."/>
            <person name="Le M."/>
            <person name="Wang Q."/>
            <person name="Wei S."/>
            <person name="Zheng Y."/>
            <person name="Lin W."/>
            <person name="Duan Y."/>
            <person name="Cao H."/>
            <person name="Xiong S."/>
            <person name="Wang X."/>
            <person name="Wei L."/>
            <person name="Li C."/>
            <person name="Ma Q."/>
            <person name="Ju M."/>
            <person name="Zhao R."/>
            <person name="Li G."/>
            <person name="Mu C."/>
            <person name="Tian Q."/>
            <person name="Mei H."/>
            <person name="Zhang T."/>
            <person name="Gao T."/>
            <person name="Zhang H."/>
        </authorList>
    </citation>
    <scope>NUCLEOTIDE SEQUENCE</scope>
    <source>
        <strain evidence="2">3651</strain>
    </source>
</reference>
<accession>A0AAE1XY58</accession>
<evidence type="ECO:0000256" key="1">
    <source>
        <dbReference type="SAM" id="MobiDB-lite"/>
    </source>
</evidence>
<evidence type="ECO:0000313" key="3">
    <source>
        <dbReference type="Proteomes" id="UP001293254"/>
    </source>
</evidence>
<dbReference type="Proteomes" id="UP001293254">
    <property type="component" value="Unassembled WGS sequence"/>
</dbReference>
<protein>
    <submittedName>
        <fullName evidence="2">Uncharacterized protein</fullName>
    </submittedName>
</protein>
<gene>
    <name evidence="2" type="ORF">Salat_2437900</name>
</gene>
<reference evidence="2" key="1">
    <citation type="submission" date="2020-06" db="EMBL/GenBank/DDBJ databases">
        <authorList>
            <person name="Li T."/>
            <person name="Hu X."/>
            <person name="Zhang T."/>
            <person name="Song X."/>
            <person name="Zhang H."/>
            <person name="Dai N."/>
            <person name="Sheng W."/>
            <person name="Hou X."/>
            <person name="Wei L."/>
        </authorList>
    </citation>
    <scope>NUCLEOTIDE SEQUENCE</scope>
    <source>
        <strain evidence="2">3651</strain>
        <tissue evidence="2">Leaf</tissue>
    </source>
</reference>
<feature type="region of interest" description="Disordered" evidence="1">
    <location>
        <begin position="102"/>
        <end position="123"/>
    </location>
</feature>